<dbReference type="RefSeq" id="WP_387978937.1">
    <property type="nucleotide sequence ID" value="NZ_JBHRWO010000020.1"/>
</dbReference>
<sequence length="264" mass="29625">MQPKFFQQRLRDAASSTRELGDLLGIHPHLLYQLEIGALLNQPVHIVLELARHLDINPIELLRALNNGFARDFPTPPPADTSEDDAETVLAAIAIAPAPIVADDLAAALAWTLDRTENALKHAERTPTLGGPMRLRRNDMHAFFLEPRLDRLDPVRQQAVRTAFSIRAPLTVEEATVLYMATRPAGTGYGEWRLQHPEYTDAERSLKMRALLYADQNPNRPQAHTDVRYTMAYSYIDPRRSPNWADRVPGSPDSNSLTSDDGKH</sequence>
<proteinExistence type="predicted"/>
<keyword evidence="3" id="KW-1185">Reference proteome</keyword>
<dbReference type="EMBL" id="JBHRWO010000020">
    <property type="protein sequence ID" value="MFC3494840.1"/>
    <property type="molecule type" value="Genomic_DNA"/>
</dbReference>
<dbReference type="Proteomes" id="UP001595712">
    <property type="component" value="Unassembled WGS sequence"/>
</dbReference>
<gene>
    <name evidence="2" type="ORF">ACFO8M_20325</name>
</gene>
<feature type="region of interest" description="Disordered" evidence="1">
    <location>
        <begin position="239"/>
        <end position="264"/>
    </location>
</feature>
<comment type="caution">
    <text evidence="2">The sequence shown here is derived from an EMBL/GenBank/DDBJ whole genome shotgun (WGS) entry which is preliminary data.</text>
</comment>
<feature type="compositionally biased region" description="Polar residues" evidence="1">
    <location>
        <begin position="252"/>
        <end position="264"/>
    </location>
</feature>
<evidence type="ECO:0000313" key="2">
    <source>
        <dbReference type="EMBL" id="MFC3494840.1"/>
    </source>
</evidence>
<accession>A0ABV7Q2I1</accession>
<name>A0ABV7Q2I1_9ACTN</name>
<evidence type="ECO:0000256" key="1">
    <source>
        <dbReference type="SAM" id="MobiDB-lite"/>
    </source>
</evidence>
<protein>
    <recommendedName>
        <fullName evidence="4">HTH cro/C1-type domain-containing protein</fullName>
    </recommendedName>
</protein>
<evidence type="ECO:0000313" key="3">
    <source>
        <dbReference type="Proteomes" id="UP001595712"/>
    </source>
</evidence>
<reference evidence="3" key="1">
    <citation type="journal article" date="2019" name="Int. J. Syst. Evol. Microbiol.">
        <title>The Global Catalogue of Microorganisms (GCM) 10K type strain sequencing project: providing services to taxonomists for standard genome sequencing and annotation.</title>
        <authorList>
            <consortium name="The Broad Institute Genomics Platform"/>
            <consortium name="The Broad Institute Genome Sequencing Center for Infectious Disease"/>
            <person name="Wu L."/>
            <person name="Ma J."/>
        </authorList>
    </citation>
    <scope>NUCLEOTIDE SEQUENCE [LARGE SCALE GENOMIC DNA]</scope>
    <source>
        <strain evidence="3">CGMCC 4.7396</strain>
    </source>
</reference>
<evidence type="ECO:0008006" key="4">
    <source>
        <dbReference type="Google" id="ProtNLM"/>
    </source>
</evidence>
<organism evidence="2 3">
    <name type="scientific">Glycomyces rhizosphaerae</name>
    <dbReference type="NCBI Taxonomy" id="2054422"/>
    <lineage>
        <taxon>Bacteria</taxon>
        <taxon>Bacillati</taxon>
        <taxon>Actinomycetota</taxon>
        <taxon>Actinomycetes</taxon>
        <taxon>Glycomycetales</taxon>
        <taxon>Glycomycetaceae</taxon>
        <taxon>Glycomyces</taxon>
    </lineage>
</organism>